<dbReference type="GO" id="GO:0004534">
    <property type="term" value="F:5'-3' RNA exonuclease activity"/>
    <property type="evidence" value="ECO:0007669"/>
    <property type="project" value="TreeGrafter"/>
</dbReference>
<dbReference type="GO" id="GO:0006398">
    <property type="term" value="P:mRNA 3'-end processing by stem-loop binding and cleavage"/>
    <property type="evidence" value="ECO:0007669"/>
    <property type="project" value="TreeGrafter"/>
</dbReference>
<dbReference type="InterPro" id="IPR011108">
    <property type="entry name" value="RMMBL"/>
</dbReference>
<sequence>MAEQLKVVGGGERGGEGGGENLMEITPLGAGQEVGRSCLVLKYKGKNIMFDCGVHPAYSGLVALPYFDNVDPSEIDLLLVTHFHIDHSAALPYFLFKTNFKGRVFMTHSTKAIYRLMLADFARVGKAATEEQIFDENDLQRSMERIEVLDYHQEVEACGVRFWSYAAGHVLGAAMFMVDIAGVKFLYTGDYSREEDRHLKGAEIPSIPPDIICVESTYGVQTHLPLYEREKLYTEVIARSLQRGGRVLCPVFALGRTQELLLLLEEYWASNPELHRYPIYYASPLAKRCMSVYQTYINQMNDKIKNKVAQGNPFDFKYIQNLAGISDFDDTGPCVVFASPGMLQSGLSRQLFDRWCQNSKNALVIPGYCPEGTLAKHVLTEPKEVQLLSGQVVPLKMSVHYISFSAHADYTQTSEFLSTLNPAKIVLVHGEANEMGRMKSALQRRFENEGKSIEIFNPKNCQTVSMEFKVDKHVRAVGKLADRIEMKKGQEVSGLLVQKGFKHTLLEPEDLQTYTQLSAGTVLQKQTIPVQIPFLALKDQMASIFSKVKLEQRKGKEVICIEPGVELHSQEDSMAVLQWKSDPITDTIADSIVAVLMQLQMKPGVKKASNGVPYRVMKSLARDQGEVDTKTGEKLFNPEATLIDEVLESIFGKVEVDSSQKAWIVNVGDVRATIDMQTHRVDCKDERVESQIRVAIKRIVQALYPIDCGC</sequence>
<keyword evidence="3" id="KW-0540">Nuclease</keyword>
<name>A0A5B8MKV2_9CHLO</name>
<gene>
    <name evidence="10" type="ORF">A3770_05p36140</name>
</gene>
<evidence type="ECO:0000256" key="5">
    <source>
        <dbReference type="ARBA" id="ARBA00023242"/>
    </source>
</evidence>
<dbReference type="Pfam" id="PF10996">
    <property type="entry name" value="Beta-Casp"/>
    <property type="match status" value="1"/>
</dbReference>
<evidence type="ECO:0000259" key="8">
    <source>
        <dbReference type="SMART" id="SM01027"/>
    </source>
</evidence>
<dbReference type="Gene3D" id="3.40.50.10890">
    <property type="match status" value="1"/>
</dbReference>
<reference evidence="10 11" key="1">
    <citation type="submission" date="2018-07" db="EMBL/GenBank/DDBJ databases">
        <title>The complete nuclear genome of the prasinophyte Chloropicon primus (CCMP1205).</title>
        <authorList>
            <person name="Pombert J.-F."/>
            <person name="Otis C."/>
            <person name="Turmel M."/>
            <person name="Lemieux C."/>
        </authorList>
    </citation>
    <scope>NUCLEOTIDE SEQUENCE [LARGE SCALE GENOMIC DNA]</scope>
    <source>
        <strain evidence="10 11">CCMP1205</strain>
    </source>
</reference>
<proteinExistence type="predicted"/>
<accession>A0A5B8MKV2</accession>
<evidence type="ECO:0000256" key="2">
    <source>
        <dbReference type="ARBA" id="ARBA00022664"/>
    </source>
</evidence>
<dbReference type="CDD" id="cd16292">
    <property type="entry name" value="CPSF3-like_MBL-fold"/>
    <property type="match status" value="1"/>
</dbReference>
<protein>
    <submittedName>
        <fullName evidence="10">Subunit 3-I of mRNA cleavage and polyadenylation specificity factor</fullName>
    </submittedName>
</protein>
<keyword evidence="11" id="KW-1185">Reference proteome</keyword>
<evidence type="ECO:0000259" key="9">
    <source>
        <dbReference type="SMART" id="SM01098"/>
    </source>
</evidence>
<evidence type="ECO:0000313" key="10">
    <source>
        <dbReference type="EMBL" id="QDZ21096.1"/>
    </source>
</evidence>
<dbReference type="SMART" id="SM01098">
    <property type="entry name" value="CPSF73-100_C"/>
    <property type="match status" value="1"/>
</dbReference>
<keyword evidence="4" id="KW-0378">Hydrolase</keyword>
<dbReference type="GO" id="GO:0004521">
    <property type="term" value="F:RNA endonuclease activity"/>
    <property type="evidence" value="ECO:0007669"/>
    <property type="project" value="TreeGrafter"/>
</dbReference>
<dbReference type="Pfam" id="PF11718">
    <property type="entry name" value="CPSF73-100_C"/>
    <property type="match status" value="1"/>
</dbReference>
<dbReference type="InterPro" id="IPR022712">
    <property type="entry name" value="Beta_Casp"/>
</dbReference>
<evidence type="ECO:0000313" key="11">
    <source>
        <dbReference type="Proteomes" id="UP000316726"/>
    </source>
</evidence>
<feature type="region of interest" description="Disordered" evidence="6">
    <location>
        <begin position="1"/>
        <end position="20"/>
    </location>
</feature>
<dbReference type="SMART" id="SM01027">
    <property type="entry name" value="Beta-Casp"/>
    <property type="match status" value="1"/>
</dbReference>
<evidence type="ECO:0000256" key="6">
    <source>
        <dbReference type="SAM" id="MobiDB-lite"/>
    </source>
</evidence>
<dbReference type="PANTHER" id="PTHR11203">
    <property type="entry name" value="CLEAVAGE AND POLYADENYLATION SPECIFICITY FACTOR FAMILY MEMBER"/>
    <property type="match status" value="1"/>
</dbReference>
<dbReference type="SUPFAM" id="SSF56281">
    <property type="entry name" value="Metallo-hydrolase/oxidoreductase"/>
    <property type="match status" value="1"/>
</dbReference>
<feature type="domain" description="Metallo-beta-lactamase" evidence="7">
    <location>
        <begin position="35"/>
        <end position="246"/>
    </location>
</feature>
<dbReference type="AlphaFoldDB" id="A0A5B8MKV2"/>
<evidence type="ECO:0000259" key="7">
    <source>
        <dbReference type="SMART" id="SM00849"/>
    </source>
</evidence>
<dbReference type="FunFam" id="3.40.50.10890:FF:000001">
    <property type="entry name" value="Cleavage and polyadenylation specificity factor subunit 3"/>
    <property type="match status" value="1"/>
</dbReference>
<dbReference type="PANTHER" id="PTHR11203:SF11">
    <property type="entry name" value="CLEAVAGE AND POLYADENYLATION SPECIFICITY FACTOR SUBUNIT 3"/>
    <property type="match status" value="1"/>
</dbReference>
<evidence type="ECO:0000256" key="4">
    <source>
        <dbReference type="ARBA" id="ARBA00022801"/>
    </source>
</evidence>
<keyword evidence="5" id="KW-0539">Nucleus</keyword>
<dbReference type="SMART" id="SM00849">
    <property type="entry name" value="Lactamase_B"/>
    <property type="match status" value="1"/>
</dbReference>
<dbReference type="InterPro" id="IPR001279">
    <property type="entry name" value="Metallo-B-lactamas"/>
</dbReference>
<dbReference type="Pfam" id="PF07521">
    <property type="entry name" value="RMMBL"/>
    <property type="match status" value="1"/>
</dbReference>
<dbReference type="OrthoDB" id="10249535at2759"/>
<dbReference type="Gene3D" id="3.60.15.10">
    <property type="entry name" value="Ribonuclease Z/Hydroxyacylglutathione hydrolase-like"/>
    <property type="match status" value="1"/>
</dbReference>
<feature type="compositionally biased region" description="Gly residues" evidence="6">
    <location>
        <begin position="8"/>
        <end position="20"/>
    </location>
</feature>
<dbReference type="STRING" id="1764295.A0A5B8MKV2"/>
<dbReference type="InterPro" id="IPR050698">
    <property type="entry name" value="MBL"/>
</dbReference>
<dbReference type="Proteomes" id="UP000316726">
    <property type="component" value="Chromosome 5"/>
</dbReference>
<keyword evidence="2" id="KW-0507">mRNA processing</keyword>
<organism evidence="10 11">
    <name type="scientific">Chloropicon primus</name>
    <dbReference type="NCBI Taxonomy" id="1764295"/>
    <lineage>
        <taxon>Eukaryota</taxon>
        <taxon>Viridiplantae</taxon>
        <taxon>Chlorophyta</taxon>
        <taxon>Chloropicophyceae</taxon>
        <taxon>Chloropicales</taxon>
        <taxon>Chloropicaceae</taxon>
        <taxon>Chloropicon</taxon>
    </lineage>
</organism>
<comment type="subcellular location">
    <subcellularLocation>
        <location evidence="1">Nucleus</location>
    </subcellularLocation>
</comment>
<dbReference type="InterPro" id="IPR021718">
    <property type="entry name" value="CPSF73-100_C"/>
</dbReference>
<dbReference type="EMBL" id="CP031038">
    <property type="protein sequence ID" value="QDZ21096.1"/>
    <property type="molecule type" value="Genomic_DNA"/>
</dbReference>
<dbReference type="GO" id="GO:0003723">
    <property type="term" value="F:RNA binding"/>
    <property type="evidence" value="ECO:0007669"/>
    <property type="project" value="TreeGrafter"/>
</dbReference>
<dbReference type="GO" id="GO:0005847">
    <property type="term" value="C:mRNA cleavage and polyadenylation specificity factor complex"/>
    <property type="evidence" value="ECO:0007669"/>
    <property type="project" value="TreeGrafter"/>
</dbReference>
<dbReference type="InterPro" id="IPR036866">
    <property type="entry name" value="RibonucZ/Hydroxyglut_hydro"/>
</dbReference>
<evidence type="ECO:0000256" key="1">
    <source>
        <dbReference type="ARBA" id="ARBA00004123"/>
    </source>
</evidence>
<dbReference type="Pfam" id="PF00753">
    <property type="entry name" value="Lactamase_B"/>
    <property type="match status" value="1"/>
</dbReference>
<evidence type="ECO:0000256" key="3">
    <source>
        <dbReference type="ARBA" id="ARBA00022722"/>
    </source>
</evidence>
<feature type="domain" description="Pre-mRNA 3'-end-processing endonuclease polyadenylation factor C-term" evidence="9">
    <location>
        <begin position="488"/>
        <end position="706"/>
    </location>
</feature>
<feature type="domain" description="Beta-Casp" evidence="8">
    <location>
        <begin position="257"/>
        <end position="378"/>
    </location>
</feature>